<dbReference type="Proteomes" id="UP000785679">
    <property type="component" value="Unassembled WGS sequence"/>
</dbReference>
<keyword evidence="2" id="KW-1185">Reference proteome</keyword>
<reference evidence="1" key="1">
    <citation type="submission" date="2019-06" db="EMBL/GenBank/DDBJ databases">
        <authorList>
            <person name="Zheng W."/>
        </authorList>
    </citation>
    <scope>NUCLEOTIDE SEQUENCE</scope>
    <source>
        <strain evidence="1">QDHG01</strain>
    </source>
</reference>
<sequence>MFSLHHFSLNLVTIGCFREIPLVFDLSFLEFKRCSCMMVSWKIFVRVPMIIQMGQGILVNLIMTSKDL</sequence>
<proteinExistence type="predicted"/>
<evidence type="ECO:0000313" key="1">
    <source>
        <dbReference type="EMBL" id="TNV82457.1"/>
    </source>
</evidence>
<comment type="caution">
    <text evidence="1">The sequence shown here is derived from an EMBL/GenBank/DDBJ whole genome shotgun (WGS) entry which is preliminary data.</text>
</comment>
<dbReference type="EMBL" id="RRYP01004927">
    <property type="protein sequence ID" value="TNV82457.1"/>
    <property type="molecule type" value="Genomic_DNA"/>
</dbReference>
<dbReference type="AlphaFoldDB" id="A0A8J8T4W1"/>
<name>A0A8J8T4W1_HALGN</name>
<organism evidence="1 2">
    <name type="scientific">Halteria grandinella</name>
    <dbReference type="NCBI Taxonomy" id="5974"/>
    <lineage>
        <taxon>Eukaryota</taxon>
        <taxon>Sar</taxon>
        <taxon>Alveolata</taxon>
        <taxon>Ciliophora</taxon>
        <taxon>Intramacronucleata</taxon>
        <taxon>Spirotrichea</taxon>
        <taxon>Stichotrichia</taxon>
        <taxon>Sporadotrichida</taxon>
        <taxon>Halteriidae</taxon>
        <taxon>Halteria</taxon>
    </lineage>
</organism>
<evidence type="ECO:0000313" key="2">
    <source>
        <dbReference type="Proteomes" id="UP000785679"/>
    </source>
</evidence>
<accession>A0A8J8T4W1</accession>
<gene>
    <name evidence="1" type="ORF">FGO68_gene1847</name>
</gene>
<protein>
    <submittedName>
        <fullName evidence="1">Uncharacterized protein</fullName>
    </submittedName>
</protein>